<dbReference type="InterPro" id="IPR038404">
    <property type="entry name" value="TRAP_DctP_sf"/>
</dbReference>
<dbReference type="InterPro" id="IPR006311">
    <property type="entry name" value="TAT_signal"/>
</dbReference>
<comment type="caution">
    <text evidence="4">The sequence shown here is derived from an EMBL/GenBank/DDBJ whole genome shotgun (WGS) entry which is preliminary data.</text>
</comment>
<evidence type="ECO:0000256" key="2">
    <source>
        <dbReference type="ARBA" id="ARBA00022448"/>
    </source>
</evidence>
<dbReference type="SUPFAM" id="SSF53850">
    <property type="entry name" value="Periplasmic binding protein-like II"/>
    <property type="match status" value="1"/>
</dbReference>
<keyword evidence="3" id="KW-0732">Signal</keyword>
<dbReference type="CDD" id="cd13603">
    <property type="entry name" value="PBP2_TRAP_Siap_TeaA_like"/>
    <property type="match status" value="1"/>
</dbReference>
<comment type="similarity">
    <text evidence="1">Belongs to the bacterial solute-binding protein 7 family.</text>
</comment>
<dbReference type="PANTHER" id="PTHR33376">
    <property type="match status" value="1"/>
</dbReference>
<gene>
    <name evidence="4" type="ORF">H0A68_04290</name>
</gene>
<dbReference type="InterPro" id="IPR018389">
    <property type="entry name" value="DctP_fam"/>
</dbReference>
<dbReference type="AlphaFoldDB" id="A0A853F913"/>
<dbReference type="OrthoDB" id="8690069at2"/>
<accession>A0A853F913</accession>
<proteinExistence type="inferred from homology"/>
<dbReference type="PANTHER" id="PTHR33376:SF7">
    <property type="entry name" value="C4-DICARBOXYLATE-BINDING PROTEIN DCTB"/>
    <property type="match status" value="1"/>
</dbReference>
<dbReference type="RefSeq" id="WP_129967994.1">
    <property type="nucleotide sequence ID" value="NZ_JACCEW010000001.1"/>
</dbReference>
<keyword evidence="5" id="KW-1185">Reference proteome</keyword>
<dbReference type="Proteomes" id="UP000580517">
    <property type="component" value="Unassembled WGS sequence"/>
</dbReference>
<evidence type="ECO:0000313" key="5">
    <source>
        <dbReference type="Proteomes" id="UP000580517"/>
    </source>
</evidence>
<dbReference type="GO" id="GO:0055085">
    <property type="term" value="P:transmembrane transport"/>
    <property type="evidence" value="ECO:0007669"/>
    <property type="project" value="InterPro"/>
</dbReference>
<evidence type="ECO:0000313" key="4">
    <source>
        <dbReference type="EMBL" id="NYT36082.1"/>
    </source>
</evidence>
<sequence length="357" mass="39952">MKETNLTSRRGFLRSSLCLAGAASLGVAVIGKASAASRHKMLFAHTFTSASEQYVVTGIDLFKELAEKYSDGALLVDVHEGGKLGGQTELPQKVQYGAVQACHVSMQNFTPYAEVYNLLDLPYLFPSTSVFNRFLSSKEFEASRFGTDPLKKGLKILPGMWTNTGFRVLCTSKRSNRPIRLLSDLKGIKLRVTNSKVEQQTFSLTPASPVSVNWAETYQAMQQGAVDALNVGLGPLTANRIHEVVGHASRTKLSFNAHVAMVSRKWYEKLPEAVQHAIDRAAAECWEYQKREQDKADERMWKDWEAAGIQVTDLTEDEHAQWVDAIGHQRSEWDSWKNRYGVDLYEQILAYVKQSAV</sequence>
<dbReference type="Gene3D" id="3.40.190.170">
    <property type="entry name" value="Bacterial extracellular solute-binding protein, family 7"/>
    <property type="match status" value="1"/>
</dbReference>
<dbReference type="PROSITE" id="PS51318">
    <property type="entry name" value="TAT"/>
    <property type="match status" value="1"/>
</dbReference>
<name>A0A853F913_9BURK</name>
<evidence type="ECO:0000256" key="3">
    <source>
        <dbReference type="ARBA" id="ARBA00022729"/>
    </source>
</evidence>
<reference evidence="4 5" key="1">
    <citation type="submission" date="2020-07" db="EMBL/GenBank/DDBJ databases">
        <title>Taxonomic revisions and descriptions of new bacterial species based on genomic comparisons in the high-G+C-content subgroup of the family Alcaligenaceae.</title>
        <authorList>
            <person name="Szabo A."/>
            <person name="Felfoldi T."/>
        </authorList>
    </citation>
    <scope>NUCLEOTIDE SEQUENCE [LARGE SCALE GENOMIC DNA]</scope>
    <source>
        <strain evidence="4 5">DSM 25264</strain>
    </source>
</reference>
<dbReference type="EMBL" id="JACCEW010000001">
    <property type="protein sequence ID" value="NYT36082.1"/>
    <property type="molecule type" value="Genomic_DNA"/>
</dbReference>
<dbReference type="Pfam" id="PF03480">
    <property type="entry name" value="DctP"/>
    <property type="match status" value="1"/>
</dbReference>
<organism evidence="4 5">
    <name type="scientific">Allopusillimonas soli</name>
    <dbReference type="NCBI Taxonomy" id="659016"/>
    <lineage>
        <taxon>Bacteria</taxon>
        <taxon>Pseudomonadati</taxon>
        <taxon>Pseudomonadota</taxon>
        <taxon>Betaproteobacteria</taxon>
        <taxon>Burkholderiales</taxon>
        <taxon>Alcaligenaceae</taxon>
        <taxon>Allopusillimonas</taxon>
    </lineage>
</organism>
<protein>
    <submittedName>
        <fullName evidence="4">TRAP transporter substrate-binding protein</fullName>
    </submittedName>
</protein>
<keyword evidence="2" id="KW-0813">Transport</keyword>
<dbReference type="NCBIfam" id="NF037995">
    <property type="entry name" value="TRAP_S1"/>
    <property type="match status" value="1"/>
</dbReference>
<evidence type="ECO:0000256" key="1">
    <source>
        <dbReference type="ARBA" id="ARBA00009023"/>
    </source>
</evidence>